<proteinExistence type="predicted"/>
<accession>A0A372NZS0</accession>
<name>A0A372NZS0_9SPHI</name>
<protein>
    <submittedName>
        <fullName evidence="1">Uncharacterized protein</fullName>
    </submittedName>
</protein>
<gene>
    <name evidence="1" type="ORF">D0C36_08895</name>
</gene>
<dbReference type="Proteomes" id="UP000264217">
    <property type="component" value="Unassembled WGS sequence"/>
</dbReference>
<evidence type="ECO:0000313" key="1">
    <source>
        <dbReference type="EMBL" id="RFZ95616.1"/>
    </source>
</evidence>
<dbReference type="AlphaFoldDB" id="A0A372NZS0"/>
<reference evidence="1 2" key="1">
    <citation type="submission" date="2018-08" db="EMBL/GenBank/DDBJ databases">
        <title>Mucilaginibacter sp. MYSH2.</title>
        <authorList>
            <person name="Seo T."/>
        </authorList>
    </citation>
    <scope>NUCLEOTIDE SEQUENCE [LARGE SCALE GENOMIC DNA]</scope>
    <source>
        <strain evidence="1 2">MYSH2</strain>
    </source>
</reference>
<evidence type="ECO:0000313" key="2">
    <source>
        <dbReference type="Proteomes" id="UP000264217"/>
    </source>
</evidence>
<dbReference type="EMBL" id="QWDC01000001">
    <property type="protein sequence ID" value="RFZ95616.1"/>
    <property type="molecule type" value="Genomic_DNA"/>
</dbReference>
<comment type="caution">
    <text evidence="1">The sequence shown here is derived from an EMBL/GenBank/DDBJ whole genome shotgun (WGS) entry which is preliminary data.</text>
</comment>
<sequence length="366" mass="40174">MSINNNYFKLFTLACGLLATVSACKKDQQTPVKEVAINLPSDMVLTYGQETDIALPADLISQADLSFKLQFDETENTQISAGTKLYDQLAKAVTIDKSKGKIHVDSRLLYPNGATSSANGKTIPDIYKITVVANSTAGTLEGKQTFSLKIAPARITIKGIDDKNETPYAYVLYNDNGASFELQAESIPTNGTTWHLNMDSKFSSIIGLQGNQVQFRANAGDPEKKAEQGYDLTAELQKDGFTVASRPFRVIFIPQIKFFYGTYYPDLNLTILTNRLYIALSNGYKSAAPTLYPEKYRSTFSLVSVEKDGKPFDNKEGIISVDSTTGAVIVKQNETLTEGDYKMIIKAITTTGLEFQADLTLNMSEG</sequence>
<organism evidence="1 2">
    <name type="scientific">Mucilaginibacter conchicola</name>
    <dbReference type="NCBI Taxonomy" id="2303333"/>
    <lineage>
        <taxon>Bacteria</taxon>
        <taxon>Pseudomonadati</taxon>
        <taxon>Bacteroidota</taxon>
        <taxon>Sphingobacteriia</taxon>
        <taxon>Sphingobacteriales</taxon>
        <taxon>Sphingobacteriaceae</taxon>
        <taxon>Mucilaginibacter</taxon>
    </lineage>
</organism>
<dbReference type="OrthoDB" id="701285at2"/>
<dbReference type="RefSeq" id="WP_117391166.1">
    <property type="nucleotide sequence ID" value="NZ_QWDC01000001.1"/>
</dbReference>
<dbReference type="Gene3D" id="2.60.40.2710">
    <property type="match status" value="1"/>
</dbReference>
<keyword evidence="2" id="KW-1185">Reference proteome</keyword>